<evidence type="ECO:0000313" key="2">
    <source>
        <dbReference type="EMBL" id="KRR10128.1"/>
    </source>
</evidence>
<organism evidence="2 3">
    <name type="scientific">Bradyrhizobium jicamae</name>
    <dbReference type="NCBI Taxonomy" id="280332"/>
    <lineage>
        <taxon>Bacteria</taxon>
        <taxon>Pseudomonadati</taxon>
        <taxon>Pseudomonadota</taxon>
        <taxon>Alphaproteobacteria</taxon>
        <taxon>Hyphomicrobiales</taxon>
        <taxon>Nitrobacteraceae</taxon>
        <taxon>Bradyrhizobium</taxon>
    </lineage>
</organism>
<dbReference type="RefSeq" id="WP_057835180.1">
    <property type="nucleotide sequence ID" value="NZ_LLXZ01000062.1"/>
</dbReference>
<dbReference type="InterPro" id="IPR027417">
    <property type="entry name" value="P-loop_NTPase"/>
</dbReference>
<reference evidence="2 3" key="1">
    <citation type="submission" date="2014-03" db="EMBL/GenBank/DDBJ databases">
        <title>Bradyrhizobium valentinum sp. nov., isolated from effective nodules of Lupinus mariae-josephae, a lupine endemic of basic-lime soils in Eastern Spain.</title>
        <authorList>
            <person name="Duran D."/>
            <person name="Rey L."/>
            <person name="Navarro A."/>
            <person name="Busquets A."/>
            <person name="Imperial J."/>
            <person name="Ruiz-Argueso T."/>
        </authorList>
    </citation>
    <scope>NUCLEOTIDE SEQUENCE [LARGE SCALE GENOMIC DNA]</scope>
    <source>
        <strain evidence="2 3">PAC68</strain>
    </source>
</reference>
<dbReference type="STRING" id="280332.CQ12_28015"/>
<dbReference type="EMBL" id="LLXZ01000062">
    <property type="protein sequence ID" value="KRR10128.1"/>
    <property type="molecule type" value="Genomic_DNA"/>
</dbReference>
<gene>
    <name evidence="2" type="ORF">CQ12_28015</name>
</gene>
<protein>
    <submittedName>
        <fullName evidence="2">ATPase</fullName>
    </submittedName>
</protein>
<name>A0A0R3LZ58_9BRAD</name>
<dbReference type="OrthoDB" id="9758751at2"/>
<dbReference type="Gene3D" id="3.40.50.300">
    <property type="entry name" value="P-loop containing nucleotide triphosphate hydrolases"/>
    <property type="match status" value="2"/>
</dbReference>
<dbReference type="Pfam" id="PF05872">
    <property type="entry name" value="HerA_C"/>
    <property type="match status" value="1"/>
</dbReference>
<dbReference type="AlphaFoldDB" id="A0A0R3LZ58"/>
<dbReference type="InterPro" id="IPR033186">
    <property type="entry name" value="HerA_C"/>
</dbReference>
<sequence>MVTSDNKTADTDEKIFIGKGEQTAWLTLALANRHGLVTGATGTGKTVSLQIMAEGFARAGVPVFAADIKGDLSGISEVGEAKDFILKRAGEMGLDFQPDQFSTVFWDVFGEQGHPVRATVTEMGPLLLSRMLDLNDVQEGVLNVAFRVADENGLTLIDMKDLRALLDAIAPVAKKAAAADDDPDDNEELKAALRKAAQSYGNVSKATVGTIQRQLLVLENQGAAKFFGEPALTLKDFMKTDSDGRGVVNILVADKLMQSPRLYATFLLWMLSELFEELPEAGDLAKPKLVFFFDEAHLLFDDAPDALMDKIEQVVRLIRSKGVGVYFVTQNPIDVPDKVLAQLGGRVQHALRAFTPRDQKAVKAAAQTFRPNPKLDTARVIMELGKGEALLSFLEGGGTPTMVERVMIRPPTARIGPITPEERKAIMSKSPFKGKYDTAIDAESAYEMLQKRVADTAAPADGQGDGSGGGVLGQIGSIVGTIFGTNVKRGRLSTGQVIARDVTRSVTNKVIGGVVADLGKSVGGSLGSSVGRALVRGALGGLLRR</sequence>
<evidence type="ECO:0000259" key="1">
    <source>
        <dbReference type="Pfam" id="PF05872"/>
    </source>
</evidence>
<dbReference type="SUPFAM" id="SSF52540">
    <property type="entry name" value="P-loop containing nucleoside triphosphate hydrolases"/>
    <property type="match status" value="1"/>
</dbReference>
<feature type="domain" description="Helicase HerA-like C-terminal" evidence="1">
    <location>
        <begin position="18"/>
        <end position="528"/>
    </location>
</feature>
<accession>A0A0R3LZ58</accession>
<evidence type="ECO:0000313" key="3">
    <source>
        <dbReference type="Proteomes" id="UP000050863"/>
    </source>
</evidence>
<dbReference type="PANTHER" id="PTHR30121">
    <property type="entry name" value="UNCHARACTERIZED PROTEIN YJGR-RELATED"/>
    <property type="match status" value="1"/>
</dbReference>
<dbReference type="Proteomes" id="UP000050863">
    <property type="component" value="Unassembled WGS sequence"/>
</dbReference>
<keyword evidence="3" id="KW-1185">Reference proteome</keyword>
<comment type="caution">
    <text evidence="2">The sequence shown here is derived from an EMBL/GenBank/DDBJ whole genome shotgun (WGS) entry which is preliminary data.</text>
</comment>
<dbReference type="PANTHER" id="PTHR30121:SF6">
    <property type="entry name" value="SLR6007 PROTEIN"/>
    <property type="match status" value="1"/>
</dbReference>
<proteinExistence type="predicted"/>
<dbReference type="InterPro" id="IPR051162">
    <property type="entry name" value="T4SS_component"/>
</dbReference>